<comment type="pathway">
    <text evidence="7">Pyrimidine metabolism; dUMP biosynthesis; dUMP from dCTP (dUTP route): step 2/2.</text>
</comment>
<evidence type="ECO:0000259" key="8">
    <source>
        <dbReference type="Pfam" id="PF00692"/>
    </source>
</evidence>
<comment type="similarity">
    <text evidence="1 7">Belongs to the dUTPase family.</text>
</comment>
<dbReference type="GO" id="GO:0004170">
    <property type="term" value="F:dUTP diphosphatase activity"/>
    <property type="evidence" value="ECO:0007669"/>
    <property type="project" value="UniProtKB-UniRule"/>
</dbReference>
<feature type="domain" description="dUTPase-like" evidence="8">
    <location>
        <begin position="10"/>
        <end position="142"/>
    </location>
</feature>
<sequence>MNINIINKSNFKLPKYETEGAAGLDLQANIIEPIVLEPLDRALIPTGLFISIPLGYEGQIRGRSGLALKHGITLANGIGTIDSDYRGEIKIILINLGKETYTINPGDRIAQIVFLKYEKVELKIVSELDETYRDDGGFGHSGY</sequence>
<evidence type="ECO:0000256" key="4">
    <source>
        <dbReference type="ARBA" id="ARBA00022842"/>
    </source>
</evidence>
<dbReference type="GO" id="GO:0006226">
    <property type="term" value="P:dUMP biosynthetic process"/>
    <property type="evidence" value="ECO:0007669"/>
    <property type="project" value="UniProtKB-UniRule"/>
</dbReference>
<comment type="catalytic activity">
    <reaction evidence="6 7">
        <text>dUTP + H2O = dUMP + diphosphate + H(+)</text>
        <dbReference type="Rhea" id="RHEA:10248"/>
        <dbReference type="ChEBI" id="CHEBI:15377"/>
        <dbReference type="ChEBI" id="CHEBI:15378"/>
        <dbReference type="ChEBI" id="CHEBI:33019"/>
        <dbReference type="ChEBI" id="CHEBI:61555"/>
        <dbReference type="ChEBI" id="CHEBI:246422"/>
        <dbReference type="EC" id="3.6.1.23"/>
    </reaction>
</comment>
<feature type="binding site" evidence="7">
    <location>
        <begin position="80"/>
        <end position="82"/>
    </location>
    <ligand>
        <name>substrate</name>
    </ligand>
</feature>
<feature type="binding site" evidence="7">
    <location>
        <begin position="63"/>
        <end position="65"/>
    </location>
    <ligand>
        <name>substrate</name>
    </ligand>
</feature>
<comment type="function">
    <text evidence="7">This enzyme is involved in nucleotide metabolism: it produces dUMP, the immediate precursor of thymidine nucleotides and it decreases the intracellular concentration of dUTP so that uracil cannot be incorporated into DNA.</text>
</comment>
<dbReference type="GO" id="GO:0046081">
    <property type="term" value="P:dUTP catabolic process"/>
    <property type="evidence" value="ECO:0007669"/>
    <property type="project" value="InterPro"/>
</dbReference>
<dbReference type="GO" id="GO:0000287">
    <property type="term" value="F:magnesium ion binding"/>
    <property type="evidence" value="ECO:0007669"/>
    <property type="project" value="UniProtKB-UniRule"/>
</dbReference>
<accession>A0A6N7XRE1</accession>
<evidence type="ECO:0000313" key="9">
    <source>
        <dbReference type="EMBL" id="MST99972.1"/>
    </source>
</evidence>
<dbReference type="InterPro" id="IPR033704">
    <property type="entry name" value="dUTPase_trimeric"/>
</dbReference>
<keyword evidence="4 7" id="KW-0460">Magnesium</keyword>
<dbReference type="InterPro" id="IPR036157">
    <property type="entry name" value="dUTPase-like_sf"/>
</dbReference>
<dbReference type="FunFam" id="2.70.40.10:FF:000002">
    <property type="entry name" value="dUTP diphosphatase"/>
    <property type="match status" value="1"/>
</dbReference>
<comment type="caution">
    <text evidence="7">Lacks conserved residue(s) required for the propagation of feature annotation.</text>
</comment>
<evidence type="ECO:0000256" key="1">
    <source>
        <dbReference type="ARBA" id="ARBA00006581"/>
    </source>
</evidence>
<feature type="binding site" evidence="7">
    <location>
        <position position="76"/>
    </location>
    <ligand>
        <name>substrate</name>
    </ligand>
</feature>
<dbReference type="Proteomes" id="UP000469523">
    <property type="component" value="Unassembled WGS sequence"/>
</dbReference>
<dbReference type="InterPro" id="IPR008181">
    <property type="entry name" value="dUTPase"/>
</dbReference>
<dbReference type="SUPFAM" id="SSF51283">
    <property type="entry name" value="dUTPase-like"/>
    <property type="match status" value="1"/>
</dbReference>
<dbReference type="InterPro" id="IPR029054">
    <property type="entry name" value="dUTPase-like"/>
</dbReference>
<dbReference type="EMBL" id="VUNQ01000001">
    <property type="protein sequence ID" value="MST99972.1"/>
    <property type="molecule type" value="Genomic_DNA"/>
</dbReference>
<evidence type="ECO:0000256" key="3">
    <source>
        <dbReference type="ARBA" id="ARBA00022801"/>
    </source>
</evidence>
<keyword evidence="3 7" id="KW-0378">Hydrolase</keyword>
<evidence type="ECO:0000256" key="6">
    <source>
        <dbReference type="ARBA" id="ARBA00047686"/>
    </source>
</evidence>
<dbReference type="Pfam" id="PF00692">
    <property type="entry name" value="dUTPase"/>
    <property type="match status" value="1"/>
</dbReference>
<dbReference type="CDD" id="cd07557">
    <property type="entry name" value="trimeric_dUTPase"/>
    <property type="match status" value="1"/>
</dbReference>
<evidence type="ECO:0000313" key="10">
    <source>
        <dbReference type="Proteomes" id="UP000469523"/>
    </source>
</evidence>
<dbReference type="NCBIfam" id="TIGR00576">
    <property type="entry name" value="dut"/>
    <property type="match status" value="1"/>
</dbReference>
<comment type="cofactor">
    <cofactor evidence="7">
        <name>Mg(2+)</name>
        <dbReference type="ChEBI" id="CHEBI:18420"/>
    </cofactor>
</comment>
<keyword evidence="2 7" id="KW-0479">Metal-binding</keyword>
<dbReference type="PANTHER" id="PTHR11241:SF0">
    <property type="entry name" value="DEOXYURIDINE 5'-TRIPHOSPHATE NUCLEOTIDOHYDROLASE"/>
    <property type="match status" value="1"/>
</dbReference>
<keyword evidence="10" id="KW-1185">Reference proteome</keyword>
<reference evidence="9 10" key="1">
    <citation type="submission" date="2019-09" db="EMBL/GenBank/DDBJ databases">
        <title>In-depth cultivation of the pig gut microbiome towards novel bacterial diversity and tailored functional studies.</title>
        <authorList>
            <person name="Wylensek D."/>
            <person name="Hitch T.C.A."/>
            <person name="Clavel T."/>
        </authorList>
    </citation>
    <scope>NUCLEOTIDE SEQUENCE [LARGE SCALE GENOMIC DNA]</scope>
    <source>
        <strain evidence="9 10">WCA3-693-APC-4?</strain>
    </source>
</reference>
<keyword evidence="5 7" id="KW-0546">Nucleotide metabolism</keyword>
<name>A0A6N7XRE1_9FIRM</name>
<dbReference type="AlphaFoldDB" id="A0A6N7XRE1"/>
<dbReference type="UniPathway" id="UPA00610">
    <property type="reaction ID" value="UER00666"/>
</dbReference>
<dbReference type="HAMAP" id="MF_00116">
    <property type="entry name" value="dUTPase_bact"/>
    <property type="match status" value="1"/>
</dbReference>
<dbReference type="PANTHER" id="PTHR11241">
    <property type="entry name" value="DEOXYURIDINE 5'-TRIPHOSPHATE NUCLEOTIDOHYDROLASE"/>
    <property type="match status" value="1"/>
</dbReference>
<evidence type="ECO:0000256" key="7">
    <source>
        <dbReference type="HAMAP-Rule" id="MF_00116"/>
    </source>
</evidence>
<dbReference type="EC" id="3.6.1.23" evidence="7"/>
<evidence type="ECO:0000256" key="2">
    <source>
        <dbReference type="ARBA" id="ARBA00022723"/>
    </source>
</evidence>
<organism evidence="9 10">
    <name type="scientific">Tissierella pigra</name>
    <dbReference type="NCBI Taxonomy" id="2607614"/>
    <lineage>
        <taxon>Bacteria</taxon>
        <taxon>Bacillati</taxon>
        <taxon>Bacillota</taxon>
        <taxon>Tissierellia</taxon>
        <taxon>Tissierellales</taxon>
        <taxon>Tissierellaceae</taxon>
        <taxon>Tissierella</taxon>
    </lineage>
</organism>
<dbReference type="NCBIfam" id="NF001862">
    <property type="entry name" value="PRK00601.1"/>
    <property type="match status" value="1"/>
</dbReference>
<gene>
    <name evidence="7" type="primary">dut</name>
    <name evidence="9" type="ORF">FYJ83_00650</name>
</gene>
<dbReference type="RefSeq" id="WP_154438076.1">
    <property type="nucleotide sequence ID" value="NZ_JAHLPJ010000001.1"/>
</dbReference>
<dbReference type="Gene3D" id="2.70.40.10">
    <property type="match status" value="1"/>
</dbReference>
<comment type="caution">
    <text evidence="9">The sequence shown here is derived from an EMBL/GenBank/DDBJ whole genome shotgun (WGS) entry which is preliminary data.</text>
</comment>
<proteinExistence type="inferred from homology"/>
<protein>
    <recommendedName>
        <fullName evidence="7">Deoxyuridine 5'-triphosphate nucleotidohydrolase</fullName>
        <shortName evidence="7">dUTPase</shortName>
        <ecNumber evidence="7">3.6.1.23</ecNumber>
    </recommendedName>
    <alternativeName>
        <fullName evidence="7">dUTP pyrophosphatase</fullName>
    </alternativeName>
</protein>
<evidence type="ECO:0000256" key="5">
    <source>
        <dbReference type="ARBA" id="ARBA00023080"/>
    </source>
</evidence>